<keyword evidence="4" id="KW-1185">Reference proteome</keyword>
<dbReference type="OrthoDB" id="7882950at2759"/>
<feature type="compositionally biased region" description="Low complexity" evidence="1">
    <location>
        <begin position="69"/>
        <end position="80"/>
    </location>
</feature>
<dbReference type="Proteomes" id="UP000295192">
    <property type="component" value="Unassembled WGS sequence"/>
</dbReference>
<evidence type="ECO:0000256" key="2">
    <source>
        <dbReference type="SAM" id="SignalP"/>
    </source>
</evidence>
<keyword evidence="2" id="KW-0732">Signal</keyword>
<accession>A0A484BBS3</accession>
<organism evidence="3 4">
    <name type="scientific">Drosophila navojoa</name>
    <name type="common">Fruit fly</name>
    <dbReference type="NCBI Taxonomy" id="7232"/>
    <lineage>
        <taxon>Eukaryota</taxon>
        <taxon>Metazoa</taxon>
        <taxon>Ecdysozoa</taxon>
        <taxon>Arthropoda</taxon>
        <taxon>Hexapoda</taxon>
        <taxon>Insecta</taxon>
        <taxon>Pterygota</taxon>
        <taxon>Neoptera</taxon>
        <taxon>Endopterygota</taxon>
        <taxon>Diptera</taxon>
        <taxon>Brachycera</taxon>
        <taxon>Muscomorpha</taxon>
        <taxon>Ephydroidea</taxon>
        <taxon>Drosophilidae</taxon>
        <taxon>Drosophila</taxon>
    </lineage>
</organism>
<proteinExistence type="predicted"/>
<dbReference type="EMBL" id="LSRL02000082">
    <property type="protein sequence ID" value="TDG45271.1"/>
    <property type="molecule type" value="Genomic_DNA"/>
</dbReference>
<reference evidence="3 4" key="1">
    <citation type="journal article" date="2019" name="J. Hered.">
        <title>An Improved Genome Assembly for Drosophila navojoa, the Basal Species in the mojavensis Cluster.</title>
        <authorList>
            <person name="Vanderlinde T."/>
            <person name="Dupim E.G."/>
            <person name="Nazario-Yepiz N.O."/>
            <person name="Carvalho A.B."/>
        </authorList>
    </citation>
    <scope>NUCLEOTIDE SEQUENCE [LARGE SCALE GENOMIC DNA]</scope>
    <source>
        <strain evidence="3">Navoj_Jal97</strain>
        <tissue evidence="3">Whole organism</tissue>
    </source>
</reference>
<comment type="caution">
    <text evidence="3">The sequence shown here is derived from an EMBL/GenBank/DDBJ whole genome shotgun (WGS) entry which is preliminary data.</text>
</comment>
<feature type="region of interest" description="Disordered" evidence="1">
    <location>
        <begin position="55"/>
        <end position="81"/>
    </location>
</feature>
<feature type="compositionally biased region" description="Polar residues" evidence="1">
    <location>
        <begin position="55"/>
        <end position="68"/>
    </location>
</feature>
<gene>
    <name evidence="3" type="ORF">AWZ03_008333</name>
</gene>
<sequence>MNRRNLYGFLLISLLIFNIPELVSQLMSAATDGSTINSGVHHLFKNKAHFFFTSPRPQSNSTTSTGKVTQPETTTVSTTGKTEESIIMRKLAKDHRDHWANNPRPVTFGNRLLDTRFTQSQPYVHINVVSNPKHLYDPQGKLSTVCMGSTIPHGNYKVVRWTDRHIYRHKQTSQAFYLKLRRDMYIKGDSEMCHNKKYNKWMDYQECALKRNQRLEAFIPKYPFQQLIKEKS</sequence>
<feature type="signal peptide" evidence="2">
    <location>
        <begin position="1"/>
        <end position="24"/>
    </location>
</feature>
<evidence type="ECO:0000256" key="1">
    <source>
        <dbReference type="SAM" id="MobiDB-lite"/>
    </source>
</evidence>
<feature type="chain" id="PRO_5019728324" evidence="2">
    <location>
        <begin position="25"/>
        <end position="232"/>
    </location>
</feature>
<evidence type="ECO:0000313" key="3">
    <source>
        <dbReference type="EMBL" id="TDG45271.1"/>
    </source>
</evidence>
<name>A0A484BBS3_DRONA</name>
<protein>
    <submittedName>
        <fullName evidence="3">Uncharacterized protein</fullName>
    </submittedName>
</protein>
<dbReference type="OMA" id="CMGSTIP"/>
<dbReference type="AlphaFoldDB" id="A0A484BBS3"/>
<evidence type="ECO:0000313" key="4">
    <source>
        <dbReference type="Proteomes" id="UP000295192"/>
    </source>
</evidence>